<evidence type="ECO:0000313" key="6">
    <source>
        <dbReference type="EMBL" id="GFP81705.1"/>
    </source>
</evidence>
<dbReference type="GO" id="GO:1990904">
    <property type="term" value="C:ribonucleoprotein complex"/>
    <property type="evidence" value="ECO:0007669"/>
    <property type="project" value="UniProtKB-KW"/>
</dbReference>
<dbReference type="Proteomes" id="UP000653305">
    <property type="component" value="Unassembled WGS sequence"/>
</dbReference>
<sequence length="58" mass="6434">MAAGGAKSMKKGSTFVIEWSKTMEDKIMDIDSLEKFLHERIKVDDKAGALRDSVTITC</sequence>
<dbReference type="PANTHER" id="PTHR10064">
    <property type="entry name" value="60S RIBOSOMAL PROTEIN L22"/>
    <property type="match status" value="1"/>
</dbReference>
<dbReference type="InterPro" id="IPR002671">
    <property type="entry name" value="Ribosomal_eL22"/>
</dbReference>
<keyword evidence="7" id="KW-1185">Reference proteome</keyword>
<dbReference type="OrthoDB" id="10259820at2759"/>
<protein>
    <recommendedName>
        <fullName evidence="4">Large ribosomal subunit protein eL22</fullName>
    </recommendedName>
    <alternativeName>
        <fullName evidence="5">60S ribosomal protein L22</fullName>
    </alternativeName>
</protein>
<dbReference type="Pfam" id="PF01776">
    <property type="entry name" value="Ribosomal_L22e"/>
    <property type="match status" value="1"/>
</dbReference>
<dbReference type="GO" id="GO:0002181">
    <property type="term" value="P:cytoplasmic translation"/>
    <property type="evidence" value="ECO:0007669"/>
    <property type="project" value="TreeGrafter"/>
</dbReference>
<dbReference type="GO" id="GO:0005840">
    <property type="term" value="C:ribosome"/>
    <property type="evidence" value="ECO:0007669"/>
    <property type="project" value="UniProtKB-KW"/>
</dbReference>
<evidence type="ECO:0000313" key="7">
    <source>
        <dbReference type="Proteomes" id="UP000653305"/>
    </source>
</evidence>
<dbReference type="GO" id="GO:0003723">
    <property type="term" value="F:RNA binding"/>
    <property type="evidence" value="ECO:0007669"/>
    <property type="project" value="TreeGrafter"/>
</dbReference>
<evidence type="ECO:0000256" key="2">
    <source>
        <dbReference type="ARBA" id="ARBA00022980"/>
    </source>
</evidence>
<keyword evidence="2 6" id="KW-0689">Ribosomal protein</keyword>
<dbReference type="PANTHER" id="PTHR10064:SF0">
    <property type="entry name" value="FI24544P1-RELATED"/>
    <property type="match status" value="1"/>
</dbReference>
<proteinExistence type="inferred from homology"/>
<accession>A0A830BCH1</accession>
<evidence type="ECO:0000256" key="1">
    <source>
        <dbReference type="ARBA" id="ARBA00007817"/>
    </source>
</evidence>
<dbReference type="Gene3D" id="3.30.1360.210">
    <property type="match status" value="1"/>
</dbReference>
<gene>
    <name evidence="6" type="ORF">PHJA_000313800</name>
</gene>
<reference evidence="6" key="1">
    <citation type="submission" date="2020-07" db="EMBL/GenBank/DDBJ databases">
        <title>Ethylene signaling mediates host invasion by parasitic plants.</title>
        <authorList>
            <person name="Yoshida S."/>
        </authorList>
    </citation>
    <scope>NUCLEOTIDE SEQUENCE</scope>
    <source>
        <strain evidence="6">Okayama</strain>
    </source>
</reference>
<comment type="similarity">
    <text evidence="1">Belongs to the eukaryotic ribosomal protein eL22 family.</text>
</comment>
<name>A0A830BCH1_9LAMI</name>
<dbReference type="EMBL" id="BMAC01000033">
    <property type="protein sequence ID" value="GFP81705.1"/>
    <property type="molecule type" value="Genomic_DNA"/>
</dbReference>
<evidence type="ECO:0000256" key="3">
    <source>
        <dbReference type="ARBA" id="ARBA00023274"/>
    </source>
</evidence>
<keyword evidence="3" id="KW-0687">Ribonucleoprotein</keyword>
<dbReference type="AlphaFoldDB" id="A0A830BCH1"/>
<dbReference type="InterPro" id="IPR038526">
    <property type="entry name" value="Ribosomal_eL22_sf"/>
</dbReference>
<dbReference type="GO" id="GO:0003735">
    <property type="term" value="F:structural constituent of ribosome"/>
    <property type="evidence" value="ECO:0007669"/>
    <property type="project" value="InterPro"/>
</dbReference>
<comment type="caution">
    <text evidence="6">The sequence shown here is derived from an EMBL/GenBank/DDBJ whole genome shotgun (WGS) entry which is preliminary data.</text>
</comment>
<evidence type="ECO:0000256" key="5">
    <source>
        <dbReference type="ARBA" id="ARBA00041214"/>
    </source>
</evidence>
<organism evidence="6 7">
    <name type="scientific">Phtheirospermum japonicum</name>
    <dbReference type="NCBI Taxonomy" id="374723"/>
    <lineage>
        <taxon>Eukaryota</taxon>
        <taxon>Viridiplantae</taxon>
        <taxon>Streptophyta</taxon>
        <taxon>Embryophyta</taxon>
        <taxon>Tracheophyta</taxon>
        <taxon>Spermatophyta</taxon>
        <taxon>Magnoliopsida</taxon>
        <taxon>eudicotyledons</taxon>
        <taxon>Gunneridae</taxon>
        <taxon>Pentapetalae</taxon>
        <taxon>asterids</taxon>
        <taxon>lamiids</taxon>
        <taxon>Lamiales</taxon>
        <taxon>Orobanchaceae</taxon>
        <taxon>Orobanchaceae incertae sedis</taxon>
        <taxon>Phtheirospermum</taxon>
    </lineage>
</organism>
<evidence type="ECO:0000256" key="4">
    <source>
        <dbReference type="ARBA" id="ARBA00040613"/>
    </source>
</evidence>